<dbReference type="Proteomes" id="UP000431269">
    <property type="component" value="Chromosome"/>
</dbReference>
<organism evidence="10 11">
    <name type="scientific">Terricaulis silvestris</name>
    <dbReference type="NCBI Taxonomy" id="2686094"/>
    <lineage>
        <taxon>Bacteria</taxon>
        <taxon>Pseudomonadati</taxon>
        <taxon>Pseudomonadota</taxon>
        <taxon>Alphaproteobacteria</taxon>
        <taxon>Caulobacterales</taxon>
        <taxon>Caulobacteraceae</taxon>
        <taxon>Terricaulis</taxon>
    </lineage>
</organism>
<evidence type="ECO:0000256" key="2">
    <source>
        <dbReference type="ARBA" id="ARBA00001946"/>
    </source>
</evidence>
<dbReference type="PROSITE" id="PS51462">
    <property type="entry name" value="NUDIX"/>
    <property type="match status" value="1"/>
</dbReference>
<evidence type="ECO:0000256" key="8">
    <source>
        <dbReference type="RuleBase" id="RU003476"/>
    </source>
</evidence>
<dbReference type="PANTHER" id="PTHR11839">
    <property type="entry name" value="UDP/ADP-SUGAR PYROPHOSPHATASE"/>
    <property type="match status" value="1"/>
</dbReference>
<evidence type="ECO:0000256" key="1">
    <source>
        <dbReference type="ARBA" id="ARBA00000847"/>
    </source>
</evidence>
<keyword evidence="5 8" id="KW-0378">Hydrolase</keyword>
<comment type="similarity">
    <text evidence="3">Belongs to the Nudix hydrolase family. NudK subfamily.</text>
</comment>
<evidence type="ECO:0000256" key="6">
    <source>
        <dbReference type="ARBA" id="ARBA00032162"/>
    </source>
</evidence>
<comment type="cofactor">
    <cofactor evidence="2">
        <name>Mg(2+)</name>
        <dbReference type="ChEBI" id="CHEBI:18420"/>
    </cofactor>
</comment>
<protein>
    <recommendedName>
        <fullName evidence="4">GDP-mannose pyrophosphatase</fullName>
    </recommendedName>
    <alternativeName>
        <fullName evidence="6">GDP-mannose hydrolase</fullName>
    </alternativeName>
    <alternativeName>
        <fullName evidence="7">GDPMK</fullName>
    </alternativeName>
</protein>
<dbReference type="InterPro" id="IPR020084">
    <property type="entry name" value="NUDIX_hydrolase_CS"/>
</dbReference>
<evidence type="ECO:0000313" key="10">
    <source>
        <dbReference type="EMBL" id="QGZ94642.1"/>
    </source>
</evidence>
<evidence type="ECO:0000313" key="11">
    <source>
        <dbReference type="Proteomes" id="UP000431269"/>
    </source>
</evidence>
<dbReference type="InterPro" id="IPR000086">
    <property type="entry name" value="NUDIX_hydrolase_dom"/>
</dbReference>
<dbReference type="SUPFAM" id="SSF55811">
    <property type="entry name" value="Nudix"/>
    <property type="match status" value="1"/>
</dbReference>
<dbReference type="PANTHER" id="PTHR11839:SF18">
    <property type="entry name" value="NUDIX HYDROLASE DOMAIN-CONTAINING PROTEIN"/>
    <property type="match status" value="1"/>
</dbReference>
<dbReference type="EMBL" id="CP047045">
    <property type="protein sequence ID" value="QGZ94642.1"/>
    <property type="molecule type" value="Genomic_DNA"/>
</dbReference>
<dbReference type="CDD" id="cd24161">
    <property type="entry name" value="NUDIX_ADPRase_Ndx2"/>
    <property type="match status" value="1"/>
</dbReference>
<dbReference type="PRINTS" id="PR00502">
    <property type="entry name" value="NUDIXFAMILY"/>
</dbReference>
<dbReference type="PROSITE" id="PS00893">
    <property type="entry name" value="NUDIX_BOX"/>
    <property type="match status" value="1"/>
</dbReference>
<sequence length="199" mass="22054">MSDWHNDGNPWTVKRVTRPFENDWFAIDAHDVVRPDGADGNYSVIRVRRLAVGVLPIDDAGRVHLVGQWRFPLGRYSWEMPEGGAEPGEDALECARRELEEETGLSAQTYQQILEMDLSNSLTDERAVLFLATDLREGQSNPEAVEVLQRRTAPFAEVLARVADGRIRDSLTVAAVLRAHHMAVTGQLPPALAGAMLGE</sequence>
<accession>A0A6I6MSH7</accession>
<dbReference type="InterPro" id="IPR020476">
    <property type="entry name" value="Nudix_hydrolase"/>
</dbReference>
<evidence type="ECO:0000259" key="9">
    <source>
        <dbReference type="PROSITE" id="PS51462"/>
    </source>
</evidence>
<name>A0A6I6MSH7_9CAUL</name>
<evidence type="ECO:0000256" key="7">
    <source>
        <dbReference type="ARBA" id="ARBA00032272"/>
    </source>
</evidence>
<proteinExistence type="inferred from homology"/>
<comment type="catalytic activity">
    <reaction evidence="1">
        <text>GDP-alpha-D-mannose + H2O = alpha-D-mannose 1-phosphate + GMP + 2 H(+)</text>
        <dbReference type="Rhea" id="RHEA:27978"/>
        <dbReference type="ChEBI" id="CHEBI:15377"/>
        <dbReference type="ChEBI" id="CHEBI:15378"/>
        <dbReference type="ChEBI" id="CHEBI:57527"/>
        <dbReference type="ChEBI" id="CHEBI:58115"/>
        <dbReference type="ChEBI" id="CHEBI:58409"/>
    </reaction>
</comment>
<feature type="domain" description="Nudix hydrolase" evidence="9">
    <location>
        <begin position="47"/>
        <end position="175"/>
    </location>
</feature>
<dbReference type="KEGG" id="tsv:DSM104635_01463"/>
<dbReference type="InterPro" id="IPR015797">
    <property type="entry name" value="NUDIX_hydrolase-like_dom_sf"/>
</dbReference>
<evidence type="ECO:0000256" key="3">
    <source>
        <dbReference type="ARBA" id="ARBA00007275"/>
    </source>
</evidence>
<evidence type="ECO:0000256" key="4">
    <source>
        <dbReference type="ARBA" id="ARBA00016377"/>
    </source>
</evidence>
<reference evidence="11" key="1">
    <citation type="submission" date="2019-12" db="EMBL/GenBank/DDBJ databases">
        <title>Complete genome of Terracaulis silvestris 0127_4.</title>
        <authorList>
            <person name="Vieira S."/>
            <person name="Riedel T."/>
            <person name="Sproer C."/>
            <person name="Pascual J."/>
            <person name="Boedeker C."/>
            <person name="Overmann J."/>
        </authorList>
    </citation>
    <scope>NUCLEOTIDE SEQUENCE [LARGE SCALE GENOMIC DNA]</scope>
    <source>
        <strain evidence="11">0127_4</strain>
    </source>
</reference>
<gene>
    <name evidence="10" type="primary">nudF</name>
    <name evidence="10" type="ORF">DSM104635_01463</name>
</gene>
<keyword evidence="11" id="KW-1185">Reference proteome</keyword>
<dbReference type="Gene3D" id="3.90.79.10">
    <property type="entry name" value="Nucleoside Triphosphate Pyrophosphohydrolase"/>
    <property type="match status" value="1"/>
</dbReference>
<evidence type="ECO:0000256" key="5">
    <source>
        <dbReference type="ARBA" id="ARBA00022801"/>
    </source>
</evidence>
<dbReference type="RefSeq" id="WP_158765565.1">
    <property type="nucleotide sequence ID" value="NZ_CP047045.1"/>
</dbReference>
<dbReference type="Pfam" id="PF00293">
    <property type="entry name" value="NUDIX"/>
    <property type="match status" value="1"/>
</dbReference>
<dbReference type="AlphaFoldDB" id="A0A6I6MSH7"/>
<dbReference type="GO" id="GO:0005829">
    <property type="term" value="C:cytosol"/>
    <property type="evidence" value="ECO:0007669"/>
    <property type="project" value="TreeGrafter"/>
</dbReference>
<dbReference type="GO" id="GO:0016462">
    <property type="term" value="F:pyrophosphatase activity"/>
    <property type="evidence" value="ECO:0007669"/>
    <property type="project" value="UniProtKB-ARBA"/>
</dbReference>
<dbReference type="GO" id="GO:0019693">
    <property type="term" value="P:ribose phosphate metabolic process"/>
    <property type="evidence" value="ECO:0007669"/>
    <property type="project" value="TreeGrafter"/>
</dbReference>
<dbReference type="GO" id="GO:0006753">
    <property type="term" value="P:nucleoside phosphate metabolic process"/>
    <property type="evidence" value="ECO:0007669"/>
    <property type="project" value="TreeGrafter"/>
</dbReference>